<dbReference type="Proteomes" id="UP000298493">
    <property type="component" value="Unassembled WGS sequence"/>
</dbReference>
<dbReference type="AlphaFoldDB" id="A0A4Z1NM30"/>
<feature type="compositionally biased region" description="Low complexity" evidence="1">
    <location>
        <begin position="120"/>
        <end position="132"/>
    </location>
</feature>
<dbReference type="STRING" id="86259.A0A4Z1NM30"/>
<feature type="compositionally biased region" description="Basic and acidic residues" evidence="1">
    <location>
        <begin position="136"/>
        <end position="148"/>
    </location>
</feature>
<feature type="compositionally biased region" description="Polar residues" evidence="1">
    <location>
        <begin position="220"/>
        <end position="229"/>
    </location>
</feature>
<gene>
    <name evidence="2" type="ORF">E6O75_ATG01801</name>
</gene>
<feature type="region of interest" description="Disordered" evidence="1">
    <location>
        <begin position="208"/>
        <end position="230"/>
    </location>
</feature>
<organism evidence="2 3">
    <name type="scientific">Venturia nashicola</name>
    <dbReference type="NCBI Taxonomy" id="86259"/>
    <lineage>
        <taxon>Eukaryota</taxon>
        <taxon>Fungi</taxon>
        <taxon>Dikarya</taxon>
        <taxon>Ascomycota</taxon>
        <taxon>Pezizomycotina</taxon>
        <taxon>Dothideomycetes</taxon>
        <taxon>Pleosporomycetidae</taxon>
        <taxon>Venturiales</taxon>
        <taxon>Venturiaceae</taxon>
        <taxon>Venturia</taxon>
    </lineage>
</organism>
<feature type="compositionally biased region" description="Pro residues" evidence="1">
    <location>
        <begin position="92"/>
        <end position="119"/>
    </location>
</feature>
<evidence type="ECO:0000256" key="1">
    <source>
        <dbReference type="SAM" id="MobiDB-lite"/>
    </source>
</evidence>
<keyword evidence="3" id="KW-1185">Reference proteome</keyword>
<comment type="caution">
    <text evidence="2">The sequence shown here is derived from an EMBL/GenBank/DDBJ whole genome shotgun (WGS) entry which is preliminary data.</text>
</comment>
<feature type="region of interest" description="Disordered" evidence="1">
    <location>
        <begin position="71"/>
        <end position="167"/>
    </location>
</feature>
<protein>
    <submittedName>
        <fullName evidence="2">Uncharacterized protein</fullName>
    </submittedName>
</protein>
<proteinExistence type="predicted"/>
<reference evidence="2 3" key="1">
    <citation type="submission" date="2019-04" db="EMBL/GenBank/DDBJ databases">
        <title>High contiguity whole genome sequence and gene annotation resource for two Venturia nashicola isolates.</title>
        <authorList>
            <person name="Prokchorchik M."/>
            <person name="Won K."/>
            <person name="Lee Y."/>
            <person name="Choi E.D."/>
            <person name="Segonzac C."/>
            <person name="Sohn K.H."/>
        </authorList>
    </citation>
    <scope>NUCLEOTIDE SEQUENCE [LARGE SCALE GENOMIC DNA]</scope>
    <source>
        <strain evidence="2 3">PRI2</strain>
    </source>
</reference>
<evidence type="ECO:0000313" key="2">
    <source>
        <dbReference type="EMBL" id="TID13823.1"/>
    </source>
</evidence>
<evidence type="ECO:0000313" key="3">
    <source>
        <dbReference type="Proteomes" id="UP000298493"/>
    </source>
</evidence>
<name>A0A4Z1NM30_9PEZI</name>
<dbReference type="EMBL" id="SNSC02000025">
    <property type="protein sequence ID" value="TID13823.1"/>
    <property type="molecule type" value="Genomic_DNA"/>
</dbReference>
<sequence>MDSYSAAFADLLVDQNDRRIDDRPGIRRPSLAVIENHLSSEAAANPALVGWQTFKPNDDMQADAMEGMCRGQSHRRNMAARGPPAATQFTPTRPPPLSQRPPPLSQRPPPLSQRPPPLSQRPAQPAQPAQPAKLRVTAEEKPRARRTAEQPLYVAKPAPKSTHPSTSLMASKWAPQASGLATNLTGWTAPRAGVKITRMEAQAPTVFRERPKRPPVRSVPETSNATSANIGRPVAASTVAASTSQLPVAASTVAASTVAASTVAASTVAASTVATAKVAPAKAAPAIAAPAKAAPAPVALAKVVVPSPPKSTPIAPSSVPRTVGIIEVRCAGHENGGFYVDRYLAEATIEMLKANAIKTEDIQADQDVWRVN</sequence>
<accession>A0A4Z1NM30</accession>